<gene>
    <name evidence="1" type="ORF">GLUCOINTEAF2_0201669</name>
</gene>
<comment type="caution">
    <text evidence="1">The sequence shown here is derived from an EMBL/GenBank/DDBJ whole genome shotgun (WGS) entry which is preliminary data.</text>
</comment>
<proteinExistence type="predicted"/>
<protein>
    <submittedName>
        <fullName evidence="1">Uncharacterized protein</fullName>
    </submittedName>
</protein>
<evidence type="ECO:0000313" key="2">
    <source>
        <dbReference type="Proteomes" id="UP000031553"/>
    </source>
</evidence>
<dbReference type="EMBL" id="JUFX02000046">
    <property type="protein sequence ID" value="KPH88256.1"/>
    <property type="molecule type" value="Genomic_DNA"/>
</dbReference>
<dbReference type="AlphaFoldDB" id="A0A0N0MG23"/>
<sequence length="270" mass="28529">MQFGHQQRAGAHVEIGTVGAIIGLAGGVGIVAADGACGLLDGGGIVAVPRRVVVRCGEHEGELLAGPVADADGGRRQRPGRAATVKVDRRRHGPAEIGVQVQRGVIADQEFGIKILLADLHIQLSLEERLLVPQFEQTGGTVGLKPADRVEIVQVILRDRAPARLQRTDIEQPALQSEQLFGIDGQRGHGHTVIGRAGTRTLPIAIGAWRAAGAIAPDFIDLLNVEADAVSVQPRARAPHVAQQVAAGIQSVIRACICCRRLLRIGLRAF</sequence>
<organism evidence="1 2">
    <name type="scientific">Komagataeibacter intermedius AF2</name>
    <dbReference type="NCBI Taxonomy" id="1458464"/>
    <lineage>
        <taxon>Bacteria</taxon>
        <taxon>Pseudomonadati</taxon>
        <taxon>Pseudomonadota</taxon>
        <taxon>Alphaproteobacteria</taxon>
        <taxon>Acetobacterales</taxon>
        <taxon>Acetobacteraceae</taxon>
        <taxon>Komagataeibacter</taxon>
    </lineage>
</organism>
<accession>A0A0N0MG23</accession>
<dbReference type="Proteomes" id="UP000031553">
    <property type="component" value="Unassembled WGS sequence"/>
</dbReference>
<name>A0A0N0MG23_9PROT</name>
<reference evidence="1 2" key="1">
    <citation type="submission" date="2015-07" db="EMBL/GenBank/DDBJ databases">
        <title>Draft Genome Sequence of Komagataeibacter intermedius Strain AF2, Isolated from Kombucha Tea.</title>
        <authorList>
            <person name="Santos R.A."/>
            <person name="Berretta A.A."/>
            <person name="Barud H.S."/>
            <person name="Ribeiro S.J."/>
            <person name="Gonzalez-Garcia L.N."/>
            <person name="Zucchi T.D."/>
            <person name="Goldman G.H."/>
            <person name="Riano-Pachon D.M."/>
        </authorList>
    </citation>
    <scope>NUCLEOTIDE SEQUENCE [LARGE SCALE GENOMIC DNA]</scope>
    <source>
        <strain evidence="1 2">AF2</strain>
    </source>
</reference>
<evidence type="ECO:0000313" key="1">
    <source>
        <dbReference type="EMBL" id="KPH88256.1"/>
    </source>
</evidence>